<dbReference type="Pfam" id="PF07963">
    <property type="entry name" value="N_methyl"/>
    <property type="match status" value="1"/>
</dbReference>
<organism evidence="2 3">
    <name type="scientific">Candidatus Portnoybacteria bacterium CG03_land_8_20_14_0_80_41_10</name>
    <dbReference type="NCBI Taxonomy" id="1974808"/>
    <lineage>
        <taxon>Bacteria</taxon>
        <taxon>Candidatus Portnoyibacteriota</taxon>
    </lineage>
</organism>
<sequence length="159" mass="17706">MFNHHQKGFSLLEVIIATFIVAVGLVGILSLANISLKGPALSKMRLIASGLAQEGVEVIRDMRQANIEWDNWYNAVADGNYQVQYNSADLTAYAGNPLKFDSGTGLYQYDSGNNSAFYRKITLTKISDNEVKAVAEVSWRIKGQSTSTLIVEDRLWNWK</sequence>
<evidence type="ECO:0008006" key="4">
    <source>
        <dbReference type="Google" id="ProtNLM"/>
    </source>
</evidence>
<protein>
    <recommendedName>
        <fullName evidence="4">Prepilin-type N-terminal cleavage/methylation domain-containing protein</fullName>
    </recommendedName>
</protein>
<keyword evidence="1" id="KW-0812">Transmembrane</keyword>
<dbReference type="InterPro" id="IPR012902">
    <property type="entry name" value="N_methyl_site"/>
</dbReference>
<gene>
    <name evidence="2" type="ORF">COS49_01995</name>
</gene>
<reference evidence="3" key="1">
    <citation type="submission" date="2017-09" db="EMBL/GenBank/DDBJ databases">
        <title>Depth-based differentiation of microbial function through sediment-hosted aquifers and enrichment of novel symbionts in the deep terrestrial subsurface.</title>
        <authorList>
            <person name="Probst A.J."/>
            <person name="Ladd B."/>
            <person name="Jarett J.K."/>
            <person name="Geller-Mcgrath D.E."/>
            <person name="Sieber C.M.K."/>
            <person name="Emerson J.B."/>
            <person name="Anantharaman K."/>
            <person name="Thomas B.C."/>
            <person name="Malmstrom R."/>
            <person name="Stieglmeier M."/>
            <person name="Klingl A."/>
            <person name="Woyke T."/>
            <person name="Ryan C.M."/>
            <person name="Banfield J.F."/>
        </authorList>
    </citation>
    <scope>NUCLEOTIDE SEQUENCE [LARGE SCALE GENOMIC DNA]</scope>
</reference>
<comment type="caution">
    <text evidence="2">The sequence shown here is derived from an EMBL/GenBank/DDBJ whole genome shotgun (WGS) entry which is preliminary data.</text>
</comment>
<dbReference type="AlphaFoldDB" id="A0A2M7BUC6"/>
<proteinExistence type="predicted"/>
<evidence type="ECO:0000313" key="3">
    <source>
        <dbReference type="Proteomes" id="UP000229894"/>
    </source>
</evidence>
<keyword evidence="1" id="KW-0472">Membrane</keyword>
<accession>A0A2M7BUC6</accession>
<dbReference type="NCBIfam" id="TIGR02532">
    <property type="entry name" value="IV_pilin_GFxxxE"/>
    <property type="match status" value="1"/>
</dbReference>
<evidence type="ECO:0000256" key="1">
    <source>
        <dbReference type="SAM" id="Phobius"/>
    </source>
</evidence>
<name>A0A2M7BUC6_9BACT</name>
<dbReference type="EMBL" id="PEUX01000040">
    <property type="protein sequence ID" value="PIV10166.1"/>
    <property type="molecule type" value="Genomic_DNA"/>
</dbReference>
<dbReference type="Proteomes" id="UP000229894">
    <property type="component" value="Unassembled WGS sequence"/>
</dbReference>
<feature type="transmembrane region" description="Helical" evidence="1">
    <location>
        <begin position="14"/>
        <end position="36"/>
    </location>
</feature>
<evidence type="ECO:0000313" key="2">
    <source>
        <dbReference type="EMBL" id="PIV10166.1"/>
    </source>
</evidence>
<dbReference type="PROSITE" id="PS00409">
    <property type="entry name" value="PROKAR_NTER_METHYL"/>
    <property type="match status" value="1"/>
</dbReference>
<keyword evidence="1" id="KW-1133">Transmembrane helix</keyword>